<protein>
    <submittedName>
        <fullName evidence="1">Uncharacterized protein</fullName>
    </submittedName>
</protein>
<dbReference type="InterPro" id="IPR012340">
    <property type="entry name" value="NA-bd_OB-fold"/>
</dbReference>
<sequence>MYSTHQLSWNVIILAEKLEVEGLLLQKAIVIRLLEDFAFKKMSKDLDYFIIQLCNLQDTPFHKILKQGVFLRCGPTDKVFLSHQKMVDYKYVPGENAKN</sequence>
<name>A0A2G2XDM8_CAPBA</name>
<dbReference type="EMBL" id="MLFT02000002">
    <property type="protein sequence ID" value="PHT55612.1"/>
    <property type="molecule type" value="Genomic_DNA"/>
</dbReference>
<dbReference type="STRING" id="33114.A0A2G2XDM8"/>
<dbReference type="OrthoDB" id="1162399at2759"/>
<comment type="caution">
    <text evidence="1">The sequence shown here is derived from an EMBL/GenBank/DDBJ whole genome shotgun (WGS) entry which is preliminary data.</text>
</comment>
<accession>A0A2G2XDM8</accession>
<reference evidence="2" key="2">
    <citation type="journal article" date="2017" name="J. Anim. Genet.">
        <title>Multiple reference genome sequences of hot pepper reveal the massive evolution of plant disease resistance genes by retroduplication.</title>
        <authorList>
            <person name="Kim S."/>
            <person name="Park J."/>
            <person name="Yeom S.-I."/>
            <person name="Kim Y.-M."/>
            <person name="Seo E."/>
            <person name="Kim K.-T."/>
            <person name="Kim M.-S."/>
            <person name="Lee J.M."/>
            <person name="Cheong K."/>
            <person name="Shin H.-S."/>
            <person name="Kim S.-B."/>
            <person name="Han K."/>
            <person name="Lee J."/>
            <person name="Park M."/>
            <person name="Lee H.-A."/>
            <person name="Lee H.-Y."/>
            <person name="Lee Y."/>
            <person name="Oh S."/>
            <person name="Lee J.H."/>
            <person name="Choi E."/>
            <person name="Choi E."/>
            <person name="Lee S.E."/>
            <person name="Jeon J."/>
            <person name="Kim H."/>
            <person name="Choi G."/>
            <person name="Song H."/>
            <person name="Lee J."/>
            <person name="Lee S.-C."/>
            <person name="Kwon J.-K."/>
            <person name="Lee H.-Y."/>
            <person name="Koo N."/>
            <person name="Hong Y."/>
            <person name="Kim R.W."/>
            <person name="Kang W.-H."/>
            <person name="Huh J.H."/>
            <person name="Kang B.-C."/>
            <person name="Yang T.-J."/>
            <person name="Lee Y.-H."/>
            <person name="Bennetzen J.L."/>
            <person name="Choi D."/>
        </authorList>
    </citation>
    <scope>NUCLEOTIDE SEQUENCE [LARGE SCALE GENOMIC DNA]</scope>
    <source>
        <strain evidence="2">cv. PBC81</strain>
    </source>
</reference>
<gene>
    <name evidence="1" type="ORF">CQW23_04098</name>
</gene>
<dbReference type="AlphaFoldDB" id="A0A2G2XDM8"/>
<evidence type="ECO:0000313" key="1">
    <source>
        <dbReference type="EMBL" id="PHT55612.1"/>
    </source>
</evidence>
<proteinExistence type="predicted"/>
<evidence type="ECO:0000313" key="2">
    <source>
        <dbReference type="Proteomes" id="UP000224567"/>
    </source>
</evidence>
<reference evidence="1 2" key="1">
    <citation type="journal article" date="2017" name="Genome Biol.">
        <title>New reference genome sequences of hot pepper reveal the massive evolution of plant disease-resistance genes by retroduplication.</title>
        <authorList>
            <person name="Kim S."/>
            <person name="Park J."/>
            <person name="Yeom S.I."/>
            <person name="Kim Y.M."/>
            <person name="Seo E."/>
            <person name="Kim K.T."/>
            <person name="Kim M.S."/>
            <person name="Lee J.M."/>
            <person name="Cheong K."/>
            <person name="Shin H.S."/>
            <person name="Kim S.B."/>
            <person name="Han K."/>
            <person name="Lee J."/>
            <person name="Park M."/>
            <person name="Lee H.A."/>
            <person name="Lee H.Y."/>
            <person name="Lee Y."/>
            <person name="Oh S."/>
            <person name="Lee J.H."/>
            <person name="Choi E."/>
            <person name="Choi E."/>
            <person name="Lee S.E."/>
            <person name="Jeon J."/>
            <person name="Kim H."/>
            <person name="Choi G."/>
            <person name="Song H."/>
            <person name="Lee J."/>
            <person name="Lee S.C."/>
            <person name="Kwon J.K."/>
            <person name="Lee H.Y."/>
            <person name="Koo N."/>
            <person name="Hong Y."/>
            <person name="Kim R.W."/>
            <person name="Kang W.H."/>
            <person name="Huh J.H."/>
            <person name="Kang B.C."/>
            <person name="Yang T.J."/>
            <person name="Lee Y.H."/>
            <person name="Bennetzen J.L."/>
            <person name="Choi D."/>
        </authorList>
    </citation>
    <scope>NUCLEOTIDE SEQUENCE [LARGE SCALE GENOMIC DNA]</scope>
    <source>
        <strain evidence="2">cv. PBC81</strain>
    </source>
</reference>
<dbReference type="Gene3D" id="2.40.50.140">
    <property type="entry name" value="Nucleic acid-binding proteins"/>
    <property type="match status" value="1"/>
</dbReference>
<keyword evidence="2" id="KW-1185">Reference proteome</keyword>
<organism evidence="1 2">
    <name type="scientific">Capsicum baccatum</name>
    <name type="common">Peruvian pepper</name>
    <dbReference type="NCBI Taxonomy" id="33114"/>
    <lineage>
        <taxon>Eukaryota</taxon>
        <taxon>Viridiplantae</taxon>
        <taxon>Streptophyta</taxon>
        <taxon>Embryophyta</taxon>
        <taxon>Tracheophyta</taxon>
        <taxon>Spermatophyta</taxon>
        <taxon>Magnoliopsida</taxon>
        <taxon>eudicotyledons</taxon>
        <taxon>Gunneridae</taxon>
        <taxon>Pentapetalae</taxon>
        <taxon>asterids</taxon>
        <taxon>lamiids</taxon>
        <taxon>Solanales</taxon>
        <taxon>Solanaceae</taxon>
        <taxon>Solanoideae</taxon>
        <taxon>Capsiceae</taxon>
        <taxon>Capsicum</taxon>
    </lineage>
</organism>
<dbReference type="Proteomes" id="UP000224567">
    <property type="component" value="Unassembled WGS sequence"/>
</dbReference>